<dbReference type="EMBL" id="JACHWS010000003">
    <property type="protein sequence ID" value="MBB3039303.1"/>
    <property type="molecule type" value="Genomic_DNA"/>
</dbReference>
<evidence type="ECO:0000256" key="4">
    <source>
        <dbReference type="ARBA" id="ARBA00013244"/>
    </source>
</evidence>
<dbReference type="AlphaFoldDB" id="A0A839RTT2"/>
<dbReference type="GO" id="GO:0001666">
    <property type="term" value="P:response to hypoxia"/>
    <property type="evidence" value="ECO:0007669"/>
    <property type="project" value="TreeGrafter"/>
</dbReference>
<dbReference type="UniPathway" id="UPA00282"/>
<sequence length="466" mass="50890">MQRLTGLDASFLYFETSSQLLHVCALVTLDPETIPGGYTFAKLKSTLEERTRHIPVFRRKLYNPRFNMHHPVWIEDDEFDIEHHVHRIAVPAPGGREEIAELCAHVAGQPMSRRRPLWEFYVVEGSADGSLLLIGKMHHAGIDGVSGATLMAYLSGLEPDSPLPELPKEQRENPGPPGPVELLAHGVLGIASRPVSVARLVAEAARPIPKFVMKAVRNEGMRIPFTAPRTSFNATITGRRSVSYCAVDLDDIKAVRTAFGLTVNDVILAICAGALRKYLAERGELPDIPLLATIPVSVRGRSQRQDEGANKVSSIFSSLPTHIEDPAERLRFLGEANRQAKEHHAMVPADLLQDVAQFASFGTLGLAVRAYSSLRLAERHPVVHNLVMSNVPGPPMPLYLLGARITGMYPFGPVFHGAGLNITVISREGKVDFGVIAAANLAPDVWPLADAVPEALAELKRCAEEQ</sequence>
<dbReference type="Proteomes" id="UP000567922">
    <property type="component" value="Unassembled WGS sequence"/>
</dbReference>
<feature type="domain" description="O-acyltransferase WSD1 C-terminal" evidence="13">
    <location>
        <begin position="310"/>
        <end position="460"/>
    </location>
</feature>
<keyword evidence="8 11" id="KW-0443">Lipid metabolism</keyword>
<dbReference type="Pfam" id="PF03007">
    <property type="entry name" value="WS_DGAT_cat"/>
    <property type="match status" value="1"/>
</dbReference>
<comment type="pathway">
    <text evidence="2">Lipid metabolism.</text>
</comment>
<evidence type="ECO:0000256" key="5">
    <source>
        <dbReference type="ARBA" id="ARBA00022516"/>
    </source>
</evidence>
<dbReference type="InterPro" id="IPR004255">
    <property type="entry name" value="O-acyltransferase_WSD1_N"/>
</dbReference>
<keyword evidence="7 11" id="KW-0319">Glycerol metabolism</keyword>
<keyword evidence="9 11" id="KW-0012">Acyltransferase</keyword>
<dbReference type="NCBIfam" id="TIGR02946">
    <property type="entry name" value="acyl_WS_DGAT"/>
    <property type="match status" value="1"/>
</dbReference>
<name>A0A839RTT2_9ACTN</name>
<evidence type="ECO:0000256" key="11">
    <source>
        <dbReference type="RuleBase" id="RU361241"/>
    </source>
</evidence>
<dbReference type="Gene3D" id="3.30.559.10">
    <property type="entry name" value="Chloramphenicol acetyltransferase-like domain"/>
    <property type="match status" value="1"/>
</dbReference>
<dbReference type="InterPro" id="IPR023213">
    <property type="entry name" value="CAT-like_dom_sf"/>
</dbReference>
<evidence type="ECO:0000259" key="12">
    <source>
        <dbReference type="Pfam" id="PF03007"/>
    </source>
</evidence>
<keyword evidence="6 11" id="KW-0808">Transferase</keyword>
<dbReference type="OrthoDB" id="9810950at2"/>
<dbReference type="InterPro" id="IPR014292">
    <property type="entry name" value="Acyl_transf_WS/DGAT"/>
</dbReference>
<feature type="domain" description="O-acyltransferase WSD1-like N-terminal" evidence="12">
    <location>
        <begin position="4"/>
        <end position="267"/>
    </location>
</feature>
<evidence type="ECO:0000256" key="6">
    <source>
        <dbReference type="ARBA" id="ARBA00022679"/>
    </source>
</evidence>
<dbReference type="GO" id="GO:0005886">
    <property type="term" value="C:plasma membrane"/>
    <property type="evidence" value="ECO:0007669"/>
    <property type="project" value="TreeGrafter"/>
</dbReference>
<evidence type="ECO:0000256" key="1">
    <source>
        <dbReference type="ARBA" id="ARBA00004771"/>
    </source>
</evidence>
<dbReference type="GO" id="GO:0006071">
    <property type="term" value="P:glycerol metabolic process"/>
    <property type="evidence" value="ECO:0007669"/>
    <property type="project" value="UniProtKB-KW"/>
</dbReference>
<organism evidence="14 15">
    <name type="scientific">Hoyosella altamirensis</name>
    <dbReference type="NCBI Taxonomy" id="616997"/>
    <lineage>
        <taxon>Bacteria</taxon>
        <taxon>Bacillati</taxon>
        <taxon>Actinomycetota</taxon>
        <taxon>Actinomycetes</taxon>
        <taxon>Mycobacteriales</taxon>
        <taxon>Hoyosellaceae</taxon>
        <taxon>Hoyosella</taxon>
    </lineage>
</organism>
<dbReference type="GO" id="GO:0071731">
    <property type="term" value="P:response to nitric oxide"/>
    <property type="evidence" value="ECO:0007669"/>
    <property type="project" value="TreeGrafter"/>
</dbReference>
<evidence type="ECO:0000313" key="14">
    <source>
        <dbReference type="EMBL" id="MBB3039303.1"/>
    </source>
</evidence>
<dbReference type="RefSeq" id="WP_064441827.1">
    <property type="nucleotide sequence ID" value="NZ_BDDI01000016.1"/>
</dbReference>
<comment type="caution">
    <text evidence="14">The sequence shown here is derived from an EMBL/GenBank/DDBJ whole genome shotgun (WGS) entry which is preliminary data.</text>
</comment>
<comment type="catalytic activity">
    <reaction evidence="10 11">
        <text>an acyl-CoA + a 1,2-diacyl-sn-glycerol = a triacyl-sn-glycerol + CoA</text>
        <dbReference type="Rhea" id="RHEA:10868"/>
        <dbReference type="ChEBI" id="CHEBI:17815"/>
        <dbReference type="ChEBI" id="CHEBI:57287"/>
        <dbReference type="ChEBI" id="CHEBI:58342"/>
        <dbReference type="ChEBI" id="CHEBI:64615"/>
        <dbReference type="EC" id="2.3.1.20"/>
    </reaction>
</comment>
<dbReference type="GO" id="GO:0051701">
    <property type="term" value="P:biological process involved in interaction with host"/>
    <property type="evidence" value="ECO:0007669"/>
    <property type="project" value="TreeGrafter"/>
</dbReference>
<evidence type="ECO:0000256" key="2">
    <source>
        <dbReference type="ARBA" id="ARBA00005189"/>
    </source>
</evidence>
<gene>
    <name evidence="14" type="ORF">FHU29_003772</name>
</gene>
<keyword evidence="15" id="KW-1185">Reference proteome</keyword>
<accession>A0A839RTT2</accession>
<reference evidence="14 15" key="1">
    <citation type="submission" date="2020-08" db="EMBL/GenBank/DDBJ databases">
        <title>Sequencing the genomes of 1000 actinobacteria strains.</title>
        <authorList>
            <person name="Klenk H.-P."/>
        </authorList>
    </citation>
    <scope>NUCLEOTIDE SEQUENCE [LARGE SCALE GENOMIC DNA]</scope>
    <source>
        <strain evidence="14 15">DSM 45258</strain>
    </source>
</reference>
<evidence type="ECO:0000313" key="15">
    <source>
        <dbReference type="Proteomes" id="UP000567922"/>
    </source>
</evidence>
<dbReference type="PANTHER" id="PTHR31650">
    <property type="entry name" value="O-ACYLTRANSFERASE (WSD1-LIKE) FAMILY PROTEIN"/>
    <property type="match status" value="1"/>
</dbReference>
<evidence type="ECO:0000259" key="13">
    <source>
        <dbReference type="Pfam" id="PF06974"/>
    </source>
</evidence>
<protein>
    <recommendedName>
        <fullName evidence="4 11">Diacylglycerol O-acyltransferase</fullName>
        <ecNumber evidence="4 11">2.3.1.20</ecNumber>
    </recommendedName>
</protein>
<dbReference type="GO" id="GO:0019432">
    <property type="term" value="P:triglyceride biosynthetic process"/>
    <property type="evidence" value="ECO:0007669"/>
    <property type="project" value="UniProtKB-UniPathway"/>
</dbReference>
<dbReference type="InterPro" id="IPR045034">
    <property type="entry name" value="O-acyltransferase_WSD1-like"/>
</dbReference>
<comment type="pathway">
    <text evidence="1 11">Glycerolipid metabolism; triacylglycerol biosynthesis.</text>
</comment>
<dbReference type="SUPFAM" id="SSF52777">
    <property type="entry name" value="CoA-dependent acyltransferases"/>
    <property type="match status" value="1"/>
</dbReference>
<dbReference type="EC" id="2.3.1.20" evidence="4 11"/>
<dbReference type="InterPro" id="IPR009721">
    <property type="entry name" value="O-acyltransferase_WSD1_C"/>
</dbReference>
<evidence type="ECO:0000256" key="7">
    <source>
        <dbReference type="ARBA" id="ARBA00022798"/>
    </source>
</evidence>
<evidence type="ECO:0000256" key="10">
    <source>
        <dbReference type="ARBA" id="ARBA00048109"/>
    </source>
</evidence>
<keyword evidence="5 11" id="KW-0444">Lipid biosynthesis</keyword>
<comment type="similarity">
    <text evidence="3 11">Belongs to the long-chain O-acyltransferase family.</text>
</comment>
<dbReference type="Pfam" id="PF06974">
    <property type="entry name" value="WS_DGAT_C"/>
    <property type="match status" value="1"/>
</dbReference>
<evidence type="ECO:0000256" key="9">
    <source>
        <dbReference type="ARBA" id="ARBA00023315"/>
    </source>
</evidence>
<evidence type="ECO:0000256" key="3">
    <source>
        <dbReference type="ARBA" id="ARBA00009587"/>
    </source>
</evidence>
<dbReference type="GO" id="GO:0004144">
    <property type="term" value="F:diacylglycerol O-acyltransferase activity"/>
    <property type="evidence" value="ECO:0007669"/>
    <property type="project" value="UniProtKB-EC"/>
</dbReference>
<dbReference type="PANTHER" id="PTHR31650:SF1">
    <property type="entry name" value="WAX ESTER SYNTHASE_DIACYLGLYCEROL ACYLTRANSFERASE 4-RELATED"/>
    <property type="match status" value="1"/>
</dbReference>
<proteinExistence type="inferred from homology"/>
<evidence type="ECO:0000256" key="8">
    <source>
        <dbReference type="ARBA" id="ARBA00023098"/>
    </source>
</evidence>